<keyword evidence="3" id="KW-1185">Reference proteome</keyword>
<proteinExistence type="predicted"/>
<evidence type="ECO:0000313" key="3">
    <source>
        <dbReference type="Proteomes" id="UP001311915"/>
    </source>
</evidence>
<feature type="region of interest" description="Disordered" evidence="1">
    <location>
        <begin position="1"/>
        <end position="21"/>
    </location>
</feature>
<evidence type="ECO:0000256" key="1">
    <source>
        <dbReference type="SAM" id="MobiDB-lite"/>
    </source>
</evidence>
<gene>
    <name evidence="2" type="ORF">R3W88_005265</name>
</gene>
<organism evidence="2 3">
    <name type="scientific">Solanum pinnatisectum</name>
    <name type="common">tansyleaf nightshade</name>
    <dbReference type="NCBI Taxonomy" id="50273"/>
    <lineage>
        <taxon>Eukaryota</taxon>
        <taxon>Viridiplantae</taxon>
        <taxon>Streptophyta</taxon>
        <taxon>Embryophyta</taxon>
        <taxon>Tracheophyta</taxon>
        <taxon>Spermatophyta</taxon>
        <taxon>Magnoliopsida</taxon>
        <taxon>eudicotyledons</taxon>
        <taxon>Gunneridae</taxon>
        <taxon>Pentapetalae</taxon>
        <taxon>asterids</taxon>
        <taxon>lamiids</taxon>
        <taxon>Solanales</taxon>
        <taxon>Solanaceae</taxon>
        <taxon>Solanoideae</taxon>
        <taxon>Solaneae</taxon>
        <taxon>Solanum</taxon>
    </lineage>
</organism>
<dbReference type="EMBL" id="JAWPEI010000011">
    <property type="protein sequence ID" value="KAK4710752.1"/>
    <property type="molecule type" value="Genomic_DNA"/>
</dbReference>
<accession>A0AAV9KBN7</accession>
<name>A0AAV9KBN7_9SOLN</name>
<evidence type="ECO:0000313" key="2">
    <source>
        <dbReference type="EMBL" id="KAK4710752.1"/>
    </source>
</evidence>
<sequence length="269" mass="29781">MQTKVPHLVLNDTKGSNDVDEENSLDNVALFDKSPQRDASSTLALFSTEGPMMSNTYLRITEIVYPIATGVPLLVPLVGCEVMLSNKHLEQDMPMRYLLSILVERFGGRRPFTTIAQYFEVNNSKFDESEHKGILVPISHLSEVLLENMIKILNVAANSASISFGDIIRCITFLNMSHMGTHLCHVNQLLSKNDATMSIILQTANRVSSLLLTNLTIPGDAHAYLNLEDKVLIGVGSIVINGPRPVIPKTTQYHIKGLYVRSKLISSTF</sequence>
<comment type="caution">
    <text evidence="2">The sequence shown here is derived from an EMBL/GenBank/DDBJ whole genome shotgun (WGS) entry which is preliminary data.</text>
</comment>
<dbReference type="AlphaFoldDB" id="A0AAV9KBN7"/>
<reference evidence="2 3" key="1">
    <citation type="submission" date="2023-10" db="EMBL/GenBank/DDBJ databases">
        <title>Genome-Wide Identification Analysis in wild type Solanum Pinnatisectum Reveals Some Genes Defensing Phytophthora Infestans.</title>
        <authorList>
            <person name="Sun C."/>
        </authorList>
    </citation>
    <scope>NUCLEOTIDE SEQUENCE [LARGE SCALE GENOMIC DNA]</scope>
    <source>
        <strain evidence="2">LQN</strain>
        <tissue evidence="2">Leaf</tissue>
    </source>
</reference>
<protein>
    <submittedName>
        <fullName evidence="2">Uncharacterized protein</fullName>
    </submittedName>
</protein>
<dbReference type="Proteomes" id="UP001311915">
    <property type="component" value="Unassembled WGS sequence"/>
</dbReference>